<dbReference type="NCBIfam" id="TIGR02281">
    <property type="entry name" value="clan_AA_DTGA"/>
    <property type="match status" value="1"/>
</dbReference>
<dbReference type="GO" id="GO:0006508">
    <property type="term" value="P:proteolysis"/>
    <property type="evidence" value="ECO:0007669"/>
    <property type="project" value="UniProtKB-KW"/>
</dbReference>
<dbReference type="GO" id="GO:0008233">
    <property type="term" value="F:peptidase activity"/>
    <property type="evidence" value="ECO:0007669"/>
    <property type="project" value="UniProtKB-KW"/>
</dbReference>
<dbReference type="STRING" id="1449350.OCH239_21885"/>
<dbReference type="CDD" id="cd05483">
    <property type="entry name" value="retropepsin_like_bacteria"/>
    <property type="match status" value="1"/>
</dbReference>
<reference evidence="2 3" key="1">
    <citation type="submission" date="2014-01" db="EMBL/GenBank/DDBJ databases">
        <title>Roseivivax halodurans JCM 10272 Genome Sequencing.</title>
        <authorList>
            <person name="Lai Q."/>
            <person name="Li G."/>
            <person name="Shao Z."/>
        </authorList>
    </citation>
    <scope>NUCLEOTIDE SEQUENCE [LARGE SCALE GENOMIC DNA]</scope>
    <source>
        <strain evidence="2 3">JCM 10272</strain>
    </source>
</reference>
<dbReference type="InterPro" id="IPR034122">
    <property type="entry name" value="Retropepsin-like_bacterial"/>
</dbReference>
<dbReference type="Gene3D" id="2.40.70.10">
    <property type="entry name" value="Acid Proteases"/>
    <property type="match status" value="1"/>
</dbReference>
<dbReference type="InterPro" id="IPR021109">
    <property type="entry name" value="Peptidase_aspartic_dom_sf"/>
</dbReference>
<evidence type="ECO:0000256" key="1">
    <source>
        <dbReference type="SAM" id="Phobius"/>
    </source>
</evidence>
<dbReference type="SUPFAM" id="SSF50630">
    <property type="entry name" value="Acid proteases"/>
    <property type="match status" value="1"/>
</dbReference>
<feature type="transmembrane region" description="Helical" evidence="1">
    <location>
        <begin position="6"/>
        <end position="25"/>
    </location>
</feature>
<dbReference type="AlphaFoldDB" id="X7EHN7"/>
<protein>
    <submittedName>
        <fullName evidence="2">Aspartyl protease</fullName>
    </submittedName>
</protein>
<keyword evidence="2" id="KW-0378">Hydrolase</keyword>
<name>X7EHN7_9RHOB</name>
<proteinExistence type="predicted"/>
<comment type="caution">
    <text evidence="2">The sequence shown here is derived from an EMBL/GenBank/DDBJ whole genome shotgun (WGS) entry which is preliminary data.</text>
</comment>
<feature type="transmembrane region" description="Helical" evidence="1">
    <location>
        <begin position="37"/>
        <end position="56"/>
    </location>
</feature>
<sequence length="193" mass="21118">MSGDDIGTLVYLGLLGAVLIFWLVVQGRNSMNKMLQQMAVWVLIFLGVIAAVGLWGDIRQTVAPQQTVMAREGRIVLPRAPDGHYYVTLDVNGEPLRFMVDTGASGTVLTKADAERAGLREDEFAFYSEAMTANGPVRTAPVTLDRVSLGPFTDEDVSAYVNEGEMSQSLLGMSYLRRYARIEIAGGELVLER</sequence>
<accession>X7EHN7</accession>
<gene>
    <name evidence="2" type="ORF">OCH239_21885</name>
</gene>
<dbReference type="EMBL" id="JALZ01000009">
    <property type="protein sequence ID" value="ETX14658.1"/>
    <property type="molecule type" value="Genomic_DNA"/>
</dbReference>
<keyword evidence="1" id="KW-1133">Transmembrane helix</keyword>
<keyword evidence="1" id="KW-0472">Membrane</keyword>
<dbReference type="PATRIC" id="fig|1449350.3.peg.2166"/>
<dbReference type="OrthoDB" id="7595324at2"/>
<dbReference type="Pfam" id="PF13975">
    <property type="entry name" value="gag-asp_proteas"/>
    <property type="match status" value="1"/>
</dbReference>
<organism evidence="2 3">
    <name type="scientific">Roseivivax halodurans JCM 10272</name>
    <dbReference type="NCBI Taxonomy" id="1449350"/>
    <lineage>
        <taxon>Bacteria</taxon>
        <taxon>Pseudomonadati</taxon>
        <taxon>Pseudomonadota</taxon>
        <taxon>Alphaproteobacteria</taxon>
        <taxon>Rhodobacterales</taxon>
        <taxon>Roseobacteraceae</taxon>
        <taxon>Roseivivax</taxon>
    </lineage>
</organism>
<dbReference type="eggNOG" id="COG3577">
    <property type="taxonomic scope" value="Bacteria"/>
</dbReference>
<dbReference type="RefSeq" id="WP_037262111.1">
    <property type="nucleotide sequence ID" value="NZ_JALZ01000009.1"/>
</dbReference>
<dbReference type="InterPro" id="IPR011969">
    <property type="entry name" value="Clan_AA_Asp_peptidase_C"/>
</dbReference>
<keyword evidence="1" id="KW-0812">Transmembrane</keyword>
<evidence type="ECO:0000313" key="3">
    <source>
        <dbReference type="Proteomes" id="UP000022447"/>
    </source>
</evidence>
<keyword evidence="2" id="KW-0645">Protease</keyword>
<dbReference type="Proteomes" id="UP000022447">
    <property type="component" value="Unassembled WGS sequence"/>
</dbReference>
<keyword evidence="3" id="KW-1185">Reference proteome</keyword>
<evidence type="ECO:0000313" key="2">
    <source>
        <dbReference type="EMBL" id="ETX14658.1"/>
    </source>
</evidence>